<dbReference type="EMBL" id="CAJVPK010000027">
    <property type="protein sequence ID" value="CAG8434718.1"/>
    <property type="molecule type" value="Genomic_DNA"/>
</dbReference>
<dbReference type="Proteomes" id="UP000789706">
    <property type="component" value="Unassembled WGS sequence"/>
</dbReference>
<feature type="region of interest" description="Disordered" evidence="1">
    <location>
        <begin position="77"/>
        <end position="101"/>
    </location>
</feature>
<reference evidence="2" key="1">
    <citation type="submission" date="2021-06" db="EMBL/GenBank/DDBJ databases">
        <authorList>
            <person name="Kallberg Y."/>
            <person name="Tangrot J."/>
            <person name="Rosling A."/>
        </authorList>
    </citation>
    <scope>NUCLEOTIDE SEQUENCE</scope>
    <source>
        <strain evidence="2">AZ414A</strain>
    </source>
</reference>
<proteinExistence type="predicted"/>
<accession>A0A9N8V210</accession>
<keyword evidence="3" id="KW-1185">Reference proteome</keyword>
<protein>
    <submittedName>
        <fullName evidence="2">7802_t:CDS:1</fullName>
    </submittedName>
</protein>
<organism evidence="2 3">
    <name type="scientific">Diversispora eburnea</name>
    <dbReference type="NCBI Taxonomy" id="1213867"/>
    <lineage>
        <taxon>Eukaryota</taxon>
        <taxon>Fungi</taxon>
        <taxon>Fungi incertae sedis</taxon>
        <taxon>Mucoromycota</taxon>
        <taxon>Glomeromycotina</taxon>
        <taxon>Glomeromycetes</taxon>
        <taxon>Diversisporales</taxon>
        <taxon>Diversisporaceae</taxon>
        <taxon>Diversispora</taxon>
    </lineage>
</organism>
<dbReference type="AlphaFoldDB" id="A0A9N8V210"/>
<gene>
    <name evidence="2" type="ORF">DEBURN_LOCUS761</name>
</gene>
<evidence type="ECO:0000313" key="2">
    <source>
        <dbReference type="EMBL" id="CAG8434718.1"/>
    </source>
</evidence>
<comment type="caution">
    <text evidence="2">The sequence shown here is derived from an EMBL/GenBank/DDBJ whole genome shotgun (WGS) entry which is preliminary data.</text>
</comment>
<sequence length="124" mass="14437">MSSINSLSDLDSNLKFLRNSLNDVCDHNAKMLEARVSQVQRNPRQLFKLGASREEIDRLNSFEQHFNDQLAKETLEREFQSKEGHHGNEEKSKNDILSKEKVKKQNDHIAFLEKVLELNRNNTS</sequence>
<evidence type="ECO:0000256" key="1">
    <source>
        <dbReference type="SAM" id="MobiDB-lite"/>
    </source>
</evidence>
<evidence type="ECO:0000313" key="3">
    <source>
        <dbReference type="Proteomes" id="UP000789706"/>
    </source>
</evidence>
<dbReference type="OrthoDB" id="2412678at2759"/>
<name>A0A9N8V210_9GLOM</name>